<name>A0ABV4TGX6_9FLAO</name>
<comment type="caution">
    <text evidence="1">The sequence shown here is derived from an EMBL/GenBank/DDBJ whole genome shotgun (WGS) entry which is preliminary data.</text>
</comment>
<sequence>MRLILLQLVVLFFITTNGNAHYSIPESEDSDPVITTQPLNQLECEGNLVKFKVIASGSGLTYTWKRKRPIDVDFVTIVDEPNNSEDSSTNEIRILSTGSAKYPNGTQFQVIVSNGSSSVTSDIATLTVNEITDLTGGTNVTQCFGTNYSYTVTTSYPANVVSYRWKKSITSGVWDEISDGSIYSGTTTATLNITGGTPEESGRYRVYITFNSSGADCNVTSTSRTRQITFLPQLTTPETTILQPTCVVNTGTITVAVQSETDVYSFDGGLNFQNSNEKSGLVVGPYNVIIKNAAGCISPTMICPIVEVGQASVWDGMTWQNGDPDSSRSVVFEQNFSSIVDIEACYCEVTNGANVVINGAHTLKVTNAVNVVDGKLTFENNASLVQVNDDVVNSGNINYKRYTTPVRRYDYTYWSSPVDGQTLRNLSPNTFYDKYFSYSNGWAPHNYGDLIMNAGEGYSIRAPQTFSITTAAIDDKPEFIGVPNNGEVKKTLTGDQVYLLGNPYPSAIDADVFLDLNSTVLEGTLYFWTHNSPPSSAIDGDKKYNYTTNDYAIYNRTGGVTTQKKALSGGYEPLGKIAAGQGFFAPASAIGGELLFNNSMRISGGVSGINNAQFFKINTTAKEGITPEREKNRIWLNLTNTEGVFKQTLIGYITGATNNYDAGFDGVTYDGNPFVDFYSVNQGLNLTIQGRALPFKKQDSVVLGCKSTIQGEFQISIDHTDGILDFESVFLEDKDLQLLHDLKKEPYLFTTEKGVFNNRFVLRYVDKNEEEVVEQELVEEVINPAVIVSVEGRKIKINSAATTLEKVAVYSISGRKMFQKNQVNENVFVIPQLISGNQVVVVDMLLSNGKKICRKIIY</sequence>
<gene>
    <name evidence="1" type="ORF">AAGV33_02345</name>
</gene>
<protein>
    <recommendedName>
        <fullName evidence="3">Ig-like domain-containing protein</fullName>
    </recommendedName>
</protein>
<keyword evidence="2" id="KW-1185">Reference proteome</keyword>
<proteinExistence type="predicted"/>
<reference evidence="1 2" key="1">
    <citation type="submission" date="2024-04" db="EMBL/GenBank/DDBJ databases">
        <title>New Clade of Flavobacterium.</title>
        <authorList>
            <person name="Matos L."/>
            <person name="Proenca D.N."/>
            <person name="Fransisco R.M."/>
            <person name="Chung A.P."/>
            <person name="Maccario L."/>
            <person name="Sorensen S.J."/>
            <person name="Morais P.V."/>
        </authorList>
    </citation>
    <scope>NUCLEOTIDE SEQUENCE [LARGE SCALE GENOMIC DNA]</scope>
    <source>
        <strain evidence="1 2">FBOR7N2.3</strain>
    </source>
</reference>
<accession>A0ABV4TGX6</accession>
<evidence type="ECO:0000313" key="1">
    <source>
        <dbReference type="EMBL" id="MFA9193230.1"/>
    </source>
</evidence>
<evidence type="ECO:0000313" key="2">
    <source>
        <dbReference type="Proteomes" id="UP001574170"/>
    </source>
</evidence>
<evidence type="ECO:0008006" key="3">
    <source>
        <dbReference type="Google" id="ProtNLM"/>
    </source>
</evidence>
<dbReference type="RefSeq" id="WP_373390309.1">
    <property type="nucleotide sequence ID" value="NZ_JBCFQJ010000004.1"/>
</dbReference>
<dbReference type="EMBL" id="JBCFQK010000002">
    <property type="protein sequence ID" value="MFA9193230.1"/>
    <property type="molecule type" value="Genomic_DNA"/>
</dbReference>
<dbReference type="Proteomes" id="UP001574170">
    <property type="component" value="Unassembled WGS sequence"/>
</dbReference>
<organism evidence="1 2">
    <name type="scientific">Flavobacterium magnesitis</name>
    <dbReference type="NCBI Taxonomy" id="3138077"/>
    <lineage>
        <taxon>Bacteria</taxon>
        <taxon>Pseudomonadati</taxon>
        <taxon>Bacteroidota</taxon>
        <taxon>Flavobacteriia</taxon>
        <taxon>Flavobacteriales</taxon>
        <taxon>Flavobacteriaceae</taxon>
        <taxon>Flavobacterium</taxon>
    </lineage>
</organism>